<comment type="catalytic activity">
    <reaction evidence="13">
        <text>O-phospho-L-threonyl-[protein] + H2O = L-threonyl-[protein] + phosphate</text>
        <dbReference type="Rhea" id="RHEA:47004"/>
        <dbReference type="Rhea" id="RHEA-COMP:11060"/>
        <dbReference type="Rhea" id="RHEA-COMP:11605"/>
        <dbReference type="ChEBI" id="CHEBI:15377"/>
        <dbReference type="ChEBI" id="CHEBI:30013"/>
        <dbReference type="ChEBI" id="CHEBI:43474"/>
        <dbReference type="ChEBI" id="CHEBI:61977"/>
        <dbReference type="EC" id="3.1.3.16"/>
    </reaction>
</comment>
<keyword evidence="10" id="KW-0143">Chaperone</keyword>
<keyword evidence="17" id="KW-1185">Reference proteome</keyword>
<dbReference type="Pfam" id="PF02996">
    <property type="entry name" value="Prefoldin"/>
    <property type="match status" value="1"/>
</dbReference>
<evidence type="ECO:0000259" key="15">
    <source>
        <dbReference type="PROSITE" id="PS51746"/>
    </source>
</evidence>
<keyword evidence="7 14" id="KW-0378">Hydrolase</keyword>
<dbReference type="PROSITE" id="PS51746">
    <property type="entry name" value="PPM_2"/>
    <property type="match status" value="1"/>
</dbReference>
<dbReference type="SUPFAM" id="SSF46579">
    <property type="entry name" value="Prefoldin"/>
    <property type="match status" value="1"/>
</dbReference>
<feature type="domain" description="PPM-type phosphatase" evidence="15">
    <location>
        <begin position="54"/>
        <end position="434"/>
    </location>
</feature>
<evidence type="ECO:0000256" key="2">
    <source>
        <dbReference type="ARBA" id="ARBA00001946"/>
    </source>
</evidence>
<dbReference type="OMA" id="FHEIASG"/>
<dbReference type="InterPro" id="IPR001932">
    <property type="entry name" value="PPM-type_phosphatase-like_dom"/>
</dbReference>
<comment type="similarity">
    <text evidence="3 14">Belongs to the PP2C family.</text>
</comment>
<evidence type="ECO:0000256" key="1">
    <source>
        <dbReference type="ARBA" id="ARBA00001936"/>
    </source>
</evidence>
<dbReference type="PROSITE" id="PS01032">
    <property type="entry name" value="PPM_1"/>
    <property type="match status" value="1"/>
</dbReference>
<evidence type="ECO:0000256" key="6">
    <source>
        <dbReference type="ARBA" id="ARBA00022723"/>
    </source>
</evidence>
<dbReference type="GO" id="GO:0016272">
    <property type="term" value="C:prefoldin complex"/>
    <property type="evidence" value="ECO:0007669"/>
    <property type="project" value="InterPro"/>
</dbReference>
<comment type="catalytic activity">
    <reaction evidence="12">
        <text>O-phospho-L-seryl-[protein] + H2O = L-seryl-[protein] + phosphate</text>
        <dbReference type="Rhea" id="RHEA:20629"/>
        <dbReference type="Rhea" id="RHEA-COMP:9863"/>
        <dbReference type="Rhea" id="RHEA-COMP:11604"/>
        <dbReference type="ChEBI" id="CHEBI:15377"/>
        <dbReference type="ChEBI" id="CHEBI:29999"/>
        <dbReference type="ChEBI" id="CHEBI:43474"/>
        <dbReference type="ChEBI" id="CHEBI:83421"/>
        <dbReference type="EC" id="3.1.3.16"/>
    </reaction>
</comment>
<evidence type="ECO:0000256" key="12">
    <source>
        <dbReference type="ARBA" id="ARBA00047761"/>
    </source>
</evidence>
<keyword evidence="11" id="KW-0464">Manganese</keyword>
<dbReference type="PANTHER" id="PTHR12409:SF0">
    <property type="entry name" value="PREFOLDIN SUBUNIT 3"/>
    <property type="match status" value="1"/>
</dbReference>
<dbReference type="GO" id="GO:0007021">
    <property type="term" value="P:tubulin complex assembly"/>
    <property type="evidence" value="ECO:0007669"/>
    <property type="project" value="TreeGrafter"/>
</dbReference>
<protein>
    <recommendedName>
        <fullName evidence="5">protein-serine/threonine phosphatase</fullName>
        <ecNumber evidence="5">3.1.3.16</ecNumber>
    </recommendedName>
</protein>
<evidence type="ECO:0000256" key="11">
    <source>
        <dbReference type="ARBA" id="ARBA00023211"/>
    </source>
</evidence>
<dbReference type="InterPro" id="IPR036457">
    <property type="entry name" value="PPM-type-like_dom_sf"/>
</dbReference>
<comment type="similarity">
    <text evidence="4">Belongs to the prefoldin subunit alpha family.</text>
</comment>
<evidence type="ECO:0000256" key="9">
    <source>
        <dbReference type="ARBA" id="ARBA00022912"/>
    </source>
</evidence>
<dbReference type="CDD" id="cd00143">
    <property type="entry name" value="PP2Cc"/>
    <property type="match status" value="1"/>
</dbReference>
<dbReference type="EC" id="3.1.3.16" evidence="5"/>
<evidence type="ECO:0000256" key="13">
    <source>
        <dbReference type="ARBA" id="ARBA00048336"/>
    </source>
</evidence>
<dbReference type="CDD" id="cd23156">
    <property type="entry name" value="Prefoldin_3"/>
    <property type="match status" value="1"/>
</dbReference>
<evidence type="ECO:0000256" key="7">
    <source>
        <dbReference type="ARBA" id="ARBA00022801"/>
    </source>
</evidence>
<evidence type="ECO:0000256" key="3">
    <source>
        <dbReference type="ARBA" id="ARBA00006702"/>
    </source>
</evidence>
<reference evidence="17" key="1">
    <citation type="journal article" date="2017" name="Nat. Commun.">
        <title>The asparagus genome sheds light on the origin and evolution of a young Y chromosome.</title>
        <authorList>
            <person name="Harkess A."/>
            <person name="Zhou J."/>
            <person name="Xu C."/>
            <person name="Bowers J.E."/>
            <person name="Van der Hulst R."/>
            <person name="Ayyampalayam S."/>
            <person name="Mercati F."/>
            <person name="Riccardi P."/>
            <person name="McKain M.R."/>
            <person name="Kakrana A."/>
            <person name="Tang H."/>
            <person name="Ray J."/>
            <person name="Groenendijk J."/>
            <person name="Arikit S."/>
            <person name="Mathioni S.M."/>
            <person name="Nakano M."/>
            <person name="Shan H."/>
            <person name="Telgmann-Rauber A."/>
            <person name="Kanno A."/>
            <person name="Yue Z."/>
            <person name="Chen H."/>
            <person name="Li W."/>
            <person name="Chen Y."/>
            <person name="Xu X."/>
            <person name="Zhang Y."/>
            <person name="Luo S."/>
            <person name="Chen H."/>
            <person name="Gao J."/>
            <person name="Mao Z."/>
            <person name="Pires J.C."/>
            <person name="Luo M."/>
            <person name="Kudrna D."/>
            <person name="Wing R.A."/>
            <person name="Meyers B.C."/>
            <person name="Yi K."/>
            <person name="Kong H."/>
            <person name="Lavrijsen P."/>
            <person name="Sunseri F."/>
            <person name="Falavigna A."/>
            <person name="Ye Y."/>
            <person name="Leebens-Mack J.H."/>
            <person name="Chen G."/>
        </authorList>
    </citation>
    <scope>NUCLEOTIDE SEQUENCE [LARGE SCALE GENOMIC DNA]</scope>
    <source>
        <strain evidence="17">cv. DH0086</strain>
    </source>
</reference>
<gene>
    <name evidence="16" type="ORF">A4U43_C02F22010</name>
</gene>
<dbReference type="InterPro" id="IPR004127">
    <property type="entry name" value="Prefoldin_subunit_alpha"/>
</dbReference>
<dbReference type="GO" id="GO:0004722">
    <property type="term" value="F:protein serine/threonine phosphatase activity"/>
    <property type="evidence" value="ECO:0007669"/>
    <property type="project" value="UniProtKB-EC"/>
</dbReference>
<dbReference type="GO" id="GO:0005737">
    <property type="term" value="C:cytoplasm"/>
    <property type="evidence" value="ECO:0007669"/>
    <property type="project" value="UniProtKB-ARBA"/>
</dbReference>
<accession>A0A5P1FKF0</accession>
<dbReference type="GO" id="GO:0015631">
    <property type="term" value="F:tubulin binding"/>
    <property type="evidence" value="ECO:0007669"/>
    <property type="project" value="TreeGrafter"/>
</dbReference>
<dbReference type="InterPro" id="IPR009053">
    <property type="entry name" value="Prefoldin"/>
</dbReference>
<evidence type="ECO:0000313" key="17">
    <source>
        <dbReference type="Proteomes" id="UP000243459"/>
    </source>
</evidence>
<organism evidence="16 17">
    <name type="scientific">Asparagus officinalis</name>
    <name type="common">Garden asparagus</name>
    <dbReference type="NCBI Taxonomy" id="4686"/>
    <lineage>
        <taxon>Eukaryota</taxon>
        <taxon>Viridiplantae</taxon>
        <taxon>Streptophyta</taxon>
        <taxon>Embryophyta</taxon>
        <taxon>Tracheophyta</taxon>
        <taxon>Spermatophyta</taxon>
        <taxon>Magnoliopsida</taxon>
        <taxon>Liliopsida</taxon>
        <taxon>Asparagales</taxon>
        <taxon>Asparagaceae</taxon>
        <taxon>Asparagoideae</taxon>
        <taxon>Asparagus</taxon>
    </lineage>
</organism>
<keyword evidence="6" id="KW-0479">Metal-binding</keyword>
<dbReference type="FunFam" id="3.60.40.10:FF:000020">
    <property type="entry name" value="Probable protein phosphatase 2C 42"/>
    <property type="match status" value="1"/>
</dbReference>
<keyword evidence="9 14" id="KW-0904">Protein phosphatase</keyword>
<dbReference type="GO" id="GO:0007017">
    <property type="term" value="P:microtubule-based process"/>
    <property type="evidence" value="ECO:0007669"/>
    <property type="project" value="TreeGrafter"/>
</dbReference>
<evidence type="ECO:0000256" key="4">
    <source>
        <dbReference type="ARBA" id="ARBA00010048"/>
    </source>
</evidence>
<dbReference type="Gene3D" id="3.60.40.10">
    <property type="entry name" value="PPM-type phosphatase domain"/>
    <property type="match status" value="1"/>
</dbReference>
<dbReference type="AlphaFoldDB" id="A0A5P1FKF0"/>
<dbReference type="InterPro" id="IPR016655">
    <property type="entry name" value="PFD3"/>
</dbReference>
<dbReference type="Pfam" id="PF00481">
    <property type="entry name" value="PP2C"/>
    <property type="match status" value="1"/>
</dbReference>
<dbReference type="EMBL" id="CM007382">
    <property type="protein sequence ID" value="ONK78748.1"/>
    <property type="molecule type" value="Genomic_DNA"/>
</dbReference>
<evidence type="ECO:0000313" key="16">
    <source>
        <dbReference type="EMBL" id="ONK78748.1"/>
    </source>
</evidence>
<proteinExistence type="inferred from homology"/>
<evidence type="ECO:0000256" key="10">
    <source>
        <dbReference type="ARBA" id="ARBA00023186"/>
    </source>
</evidence>
<evidence type="ECO:0000256" key="14">
    <source>
        <dbReference type="RuleBase" id="RU003465"/>
    </source>
</evidence>
<dbReference type="SMART" id="SM00332">
    <property type="entry name" value="PP2Cc"/>
    <property type="match status" value="1"/>
</dbReference>
<comment type="cofactor">
    <cofactor evidence="1">
        <name>Mn(2+)</name>
        <dbReference type="ChEBI" id="CHEBI:29035"/>
    </cofactor>
</comment>
<evidence type="ECO:0000256" key="5">
    <source>
        <dbReference type="ARBA" id="ARBA00013081"/>
    </source>
</evidence>
<comment type="cofactor">
    <cofactor evidence="2">
        <name>Mg(2+)</name>
        <dbReference type="ChEBI" id="CHEBI:18420"/>
    </cofactor>
</comment>
<dbReference type="InterPro" id="IPR000222">
    <property type="entry name" value="PP2C_BS"/>
</dbReference>
<sequence>MRDVRNCLMKLFSSAGALSTRRRRRRGDVLAAAQQGRDGLLWYRDLGRCVDGVEFSMAVIQANQVLEDQSQIESGDFGTFVGIYDGHGGPHAARYVCDHLFRNFHEIASGPQGVTSDGIQRAFLATEEGFIALVSELWNTRPDMATTGTCCLVGIISQRTLYVANSGDSRAVLGRKVGCTGEVAAIQLSTEHNANVEAVRQELKAQHPDDPQIVVLKHGVWRVKGIIQVSRSIGDAYMKHAQYNTEPINMKFRLSEPMSMPILTANPTIISHHLQPSDSFLIFASDGLWEHLSNEKAVEIVHNHPRAGSARRLIKAALQEAARKREMRLQQYKIVEMKLLAQQRDLQAKIPDIEKCLDIVATLQAKKGTGEALITDFEVSEGIYSRTRIEDTDSVCLWLGANVMLEYSLEEAEALLKKNLENAKASLEVLVADLQFLRDQVTITQVTIARVYNWDVHQRRSRQPAKET</sequence>
<dbReference type="GO" id="GO:0006457">
    <property type="term" value="P:protein folding"/>
    <property type="evidence" value="ECO:0007669"/>
    <property type="project" value="InterPro"/>
</dbReference>
<dbReference type="Gramene" id="ONK78748">
    <property type="protein sequence ID" value="ONK78748"/>
    <property type="gene ID" value="A4U43_C02F22010"/>
</dbReference>
<dbReference type="PANTHER" id="PTHR12409">
    <property type="entry name" value="PREFOLDIN SUBUNIT 3"/>
    <property type="match status" value="1"/>
</dbReference>
<name>A0A5P1FKF0_ASPOF</name>
<dbReference type="GO" id="GO:0046872">
    <property type="term" value="F:metal ion binding"/>
    <property type="evidence" value="ECO:0007669"/>
    <property type="project" value="UniProtKB-KW"/>
</dbReference>
<keyword evidence="8" id="KW-0460">Magnesium</keyword>
<evidence type="ECO:0000256" key="8">
    <source>
        <dbReference type="ARBA" id="ARBA00022842"/>
    </source>
</evidence>
<dbReference type="FunFam" id="1.10.287.370:FF:000001">
    <property type="entry name" value="Prefoldin subunit 3"/>
    <property type="match status" value="1"/>
</dbReference>
<dbReference type="SUPFAM" id="SSF81606">
    <property type="entry name" value="PP2C-like"/>
    <property type="match status" value="1"/>
</dbReference>
<dbReference type="Proteomes" id="UP000243459">
    <property type="component" value="Chromosome 2"/>
</dbReference>
<dbReference type="Gene3D" id="1.10.287.370">
    <property type="match status" value="1"/>
</dbReference>
<dbReference type="GO" id="GO:0009409">
    <property type="term" value="P:response to cold"/>
    <property type="evidence" value="ECO:0007669"/>
    <property type="project" value="UniProtKB-ARBA"/>
</dbReference>